<dbReference type="InterPro" id="IPR058407">
    <property type="entry name" value="DUF8094"/>
</dbReference>
<sequence length="518" mass="54632">MYSGEQHLSSKGLAIATTPELLNRHGPVLHVDVRSAKNQPVFVGVARDFDVASYLKGTGHTRLVQVQYPIALSTEEEKGTAGPLAAPATLDWWVTKANGSGPQSIAWPIEDGPYDVVIMNADGKTAPDVQAELGIEIPKAFRTALAVFAGGILLLALGILLILLRRRSVRPQAPGNIASGTPQAGALGDGRRSSPGVRRVVGLALVLGLVAGCSAIPQADTVTSLTRPAISDARAAAVIKHYNDLSDKANSSLDAKPLTAVETGNVLRQSQAWYKIARAEKAKPGGTSAFLEPVIGSPQFGTYPMRFVSSSGIAGDKEYRHVGVWERATAGSPWMLVFSAGVKTAAKLPDITSLRVATRADDTKLAAGTQGAASSLATYRTDGPKSARAAAFQPNADITELFADIAKDKAEQAKERGSVRGITNTFSSPAESPAFITKSGTAMVFVSLTQDYTLLAGSNWQFWWESVPEAAFSPATAKYQSGLTRTTIHDTVLLIPPKGQGKIRIASFQSQVVDAGGY</sequence>
<comment type="caution">
    <text evidence="4">The sequence shown here is derived from an EMBL/GenBank/DDBJ whole genome shotgun (WGS) entry which is preliminary data.</text>
</comment>
<keyword evidence="2" id="KW-1133">Transmembrane helix</keyword>
<feature type="domain" description="DUF8094" evidence="3">
    <location>
        <begin position="227"/>
        <end position="517"/>
    </location>
</feature>
<keyword evidence="5" id="KW-1185">Reference proteome</keyword>
<evidence type="ECO:0000256" key="2">
    <source>
        <dbReference type="SAM" id="Phobius"/>
    </source>
</evidence>
<reference evidence="4 5" key="1">
    <citation type="journal article" date="2019" name="Int. J. Syst. Evol. Microbiol.">
        <title>The Global Catalogue of Microorganisms (GCM) 10K type strain sequencing project: providing services to taxonomists for standard genome sequencing and annotation.</title>
        <authorList>
            <consortium name="The Broad Institute Genomics Platform"/>
            <consortium name="The Broad Institute Genome Sequencing Center for Infectious Disease"/>
            <person name="Wu L."/>
            <person name="Ma J."/>
        </authorList>
    </citation>
    <scope>NUCLEOTIDE SEQUENCE [LARGE SCALE GENOMIC DNA]</scope>
    <source>
        <strain evidence="4 5">JCM 14304</strain>
    </source>
</reference>
<feature type="region of interest" description="Disordered" evidence="1">
    <location>
        <begin position="173"/>
        <end position="193"/>
    </location>
</feature>
<protein>
    <recommendedName>
        <fullName evidence="3">DUF8094 domain-containing protein</fullName>
    </recommendedName>
</protein>
<dbReference type="Proteomes" id="UP001500190">
    <property type="component" value="Unassembled WGS sequence"/>
</dbReference>
<evidence type="ECO:0000256" key="1">
    <source>
        <dbReference type="SAM" id="MobiDB-lite"/>
    </source>
</evidence>
<dbReference type="Pfam" id="PF26366">
    <property type="entry name" value="DUF8094"/>
    <property type="match status" value="1"/>
</dbReference>
<feature type="transmembrane region" description="Helical" evidence="2">
    <location>
        <begin position="144"/>
        <end position="164"/>
    </location>
</feature>
<proteinExistence type="predicted"/>
<feature type="transmembrane region" description="Helical" evidence="2">
    <location>
        <begin position="200"/>
        <end position="217"/>
    </location>
</feature>
<keyword evidence="2" id="KW-0812">Transmembrane</keyword>
<dbReference type="RefSeq" id="WP_344195216.1">
    <property type="nucleotide sequence ID" value="NZ_BAAAND010000008.1"/>
</dbReference>
<dbReference type="EMBL" id="BAAAND010000008">
    <property type="protein sequence ID" value="GAA1596292.1"/>
    <property type="molecule type" value="Genomic_DNA"/>
</dbReference>
<evidence type="ECO:0000313" key="5">
    <source>
        <dbReference type="Proteomes" id="UP001500190"/>
    </source>
</evidence>
<evidence type="ECO:0000313" key="4">
    <source>
        <dbReference type="EMBL" id="GAA1596292.1"/>
    </source>
</evidence>
<name>A0ABN2E4R3_9ACTN</name>
<organism evidence="4 5">
    <name type="scientific">Kribbella karoonensis</name>
    <dbReference type="NCBI Taxonomy" id="324851"/>
    <lineage>
        <taxon>Bacteria</taxon>
        <taxon>Bacillati</taxon>
        <taxon>Actinomycetota</taxon>
        <taxon>Actinomycetes</taxon>
        <taxon>Propionibacteriales</taxon>
        <taxon>Kribbellaceae</taxon>
        <taxon>Kribbella</taxon>
    </lineage>
</organism>
<keyword evidence="2" id="KW-0472">Membrane</keyword>
<accession>A0ABN2E4R3</accession>
<evidence type="ECO:0000259" key="3">
    <source>
        <dbReference type="Pfam" id="PF26366"/>
    </source>
</evidence>
<gene>
    <name evidence="4" type="ORF">GCM10009742_48930</name>
</gene>